<sequence>MIKKILFILIFNSIICYPNEKVSLSEIDYFKTGRGKPVVMIIGGIHGDEISGIEKAREFKEYKISKGTLVIIPEANKEAVRSGNRTEYYMQDLNRSFFQNNNDKSSKKAQEIIKVIEQYKPNIILDCHESYYNYDENKDPNFYIGNTLIFQQNTMDEYPELIFSLLEEGFIPLQGAEKGSLNREVSEKMNISVITIESSREDTVEVRKEKYETVFKKTLKYLKME</sequence>
<dbReference type="Proteomes" id="UP000249008">
    <property type="component" value="Chromosome 1"/>
</dbReference>
<evidence type="ECO:0000256" key="4">
    <source>
        <dbReference type="ARBA" id="ARBA00022833"/>
    </source>
</evidence>
<dbReference type="InterPro" id="IPR053138">
    <property type="entry name" value="N-alpha-Ac-DABA_deacetylase"/>
</dbReference>
<keyword evidence="4" id="KW-0862">Zinc</keyword>
<reference evidence="6 7" key="1">
    <citation type="submission" date="2018-06" db="EMBL/GenBank/DDBJ databases">
        <authorList>
            <consortium name="Pathogen Informatics"/>
            <person name="Doyle S."/>
        </authorList>
    </citation>
    <scope>NUCLEOTIDE SEQUENCE [LARGE SCALE GENOMIC DNA]</scope>
    <source>
        <strain evidence="6 7">NCTC12112</strain>
    </source>
</reference>
<gene>
    <name evidence="6" type="ORF">NCTC12112_00566</name>
</gene>
<dbReference type="InterPro" id="IPR055438">
    <property type="entry name" value="AstE_AspA_cat"/>
</dbReference>
<keyword evidence="2" id="KW-0479">Metal-binding</keyword>
<dbReference type="Gene3D" id="3.40.630.10">
    <property type="entry name" value="Zn peptidases"/>
    <property type="match status" value="1"/>
</dbReference>
<proteinExistence type="predicted"/>
<dbReference type="EMBL" id="LS483487">
    <property type="protein sequence ID" value="SQJ00215.1"/>
    <property type="molecule type" value="Genomic_DNA"/>
</dbReference>
<evidence type="ECO:0000259" key="5">
    <source>
        <dbReference type="Pfam" id="PF24827"/>
    </source>
</evidence>
<dbReference type="GO" id="GO:0016788">
    <property type="term" value="F:hydrolase activity, acting on ester bonds"/>
    <property type="evidence" value="ECO:0007669"/>
    <property type="project" value="InterPro"/>
</dbReference>
<dbReference type="KEGG" id="ful:C4N20_10060"/>
<dbReference type="RefSeq" id="WP_005978183.1">
    <property type="nucleotide sequence ID" value="NZ_CABKNW010000003.1"/>
</dbReference>
<accession>A0AAX2J778</accession>
<evidence type="ECO:0000256" key="3">
    <source>
        <dbReference type="ARBA" id="ARBA00022801"/>
    </source>
</evidence>
<dbReference type="Pfam" id="PF24827">
    <property type="entry name" value="AstE_AspA_cat"/>
    <property type="match status" value="1"/>
</dbReference>
<evidence type="ECO:0000256" key="2">
    <source>
        <dbReference type="ARBA" id="ARBA00022723"/>
    </source>
</evidence>
<dbReference type="GO" id="GO:0046872">
    <property type="term" value="F:metal ion binding"/>
    <property type="evidence" value="ECO:0007669"/>
    <property type="project" value="UniProtKB-KW"/>
</dbReference>
<evidence type="ECO:0000313" key="6">
    <source>
        <dbReference type="EMBL" id="SQJ00215.1"/>
    </source>
</evidence>
<dbReference type="PANTHER" id="PTHR37326">
    <property type="entry name" value="BLL3975 PROTEIN"/>
    <property type="match status" value="1"/>
</dbReference>
<evidence type="ECO:0000313" key="7">
    <source>
        <dbReference type="Proteomes" id="UP000249008"/>
    </source>
</evidence>
<protein>
    <submittedName>
        <fullName evidence="6">Aspartoacylase</fullName>
    </submittedName>
</protein>
<evidence type="ECO:0000256" key="1">
    <source>
        <dbReference type="ARBA" id="ARBA00001947"/>
    </source>
</evidence>
<comment type="cofactor">
    <cofactor evidence="1">
        <name>Zn(2+)</name>
        <dbReference type="ChEBI" id="CHEBI:29105"/>
    </cofactor>
</comment>
<dbReference type="PANTHER" id="PTHR37326:SF1">
    <property type="entry name" value="BLL3975 PROTEIN"/>
    <property type="match status" value="1"/>
</dbReference>
<feature type="domain" description="Succinylglutamate desuccinylase/Aspartoacylase catalytic" evidence="5">
    <location>
        <begin position="37"/>
        <end position="117"/>
    </location>
</feature>
<keyword evidence="3" id="KW-0378">Hydrolase</keyword>
<name>A0AAX2J778_9FUSO</name>
<dbReference type="AlphaFoldDB" id="A0AAX2J778"/>
<organism evidence="6 7">
    <name type="scientific">Fusobacterium ulcerans</name>
    <dbReference type="NCBI Taxonomy" id="861"/>
    <lineage>
        <taxon>Bacteria</taxon>
        <taxon>Fusobacteriati</taxon>
        <taxon>Fusobacteriota</taxon>
        <taxon>Fusobacteriia</taxon>
        <taxon>Fusobacteriales</taxon>
        <taxon>Fusobacteriaceae</taxon>
        <taxon>Fusobacterium</taxon>
    </lineage>
</organism>
<dbReference type="SUPFAM" id="SSF53187">
    <property type="entry name" value="Zn-dependent exopeptidases"/>
    <property type="match status" value="1"/>
</dbReference>
<dbReference type="GeneID" id="78455156"/>